<gene>
    <name evidence="2" type="ORF">RRG08_053533</name>
</gene>
<keyword evidence="3" id="KW-1185">Reference proteome</keyword>
<feature type="compositionally biased region" description="Pro residues" evidence="1">
    <location>
        <begin position="100"/>
        <end position="109"/>
    </location>
</feature>
<dbReference type="EMBL" id="JAWDGP010006506">
    <property type="protein sequence ID" value="KAK3739678.1"/>
    <property type="molecule type" value="Genomic_DNA"/>
</dbReference>
<name>A0AAE0YBB3_9GAST</name>
<feature type="region of interest" description="Disordered" evidence="1">
    <location>
        <begin position="99"/>
        <end position="120"/>
    </location>
</feature>
<dbReference type="AlphaFoldDB" id="A0AAE0YBB3"/>
<proteinExistence type="predicted"/>
<protein>
    <submittedName>
        <fullName evidence="2">Uncharacterized protein</fullName>
    </submittedName>
</protein>
<dbReference type="Proteomes" id="UP001283361">
    <property type="component" value="Unassembled WGS sequence"/>
</dbReference>
<evidence type="ECO:0000313" key="2">
    <source>
        <dbReference type="EMBL" id="KAK3739678.1"/>
    </source>
</evidence>
<organism evidence="2 3">
    <name type="scientific">Elysia crispata</name>
    <name type="common">lettuce slug</name>
    <dbReference type="NCBI Taxonomy" id="231223"/>
    <lineage>
        <taxon>Eukaryota</taxon>
        <taxon>Metazoa</taxon>
        <taxon>Spiralia</taxon>
        <taxon>Lophotrochozoa</taxon>
        <taxon>Mollusca</taxon>
        <taxon>Gastropoda</taxon>
        <taxon>Heterobranchia</taxon>
        <taxon>Euthyneura</taxon>
        <taxon>Panpulmonata</taxon>
        <taxon>Sacoglossa</taxon>
        <taxon>Placobranchoidea</taxon>
        <taxon>Plakobranchidae</taxon>
        <taxon>Elysia</taxon>
    </lineage>
</organism>
<comment type="caution">
    <text evidence="2">The sequence shown here is derived from an EMBL/GenBank/DDBJ whole genome shotgun (WGS) entry which is preliminary data.</text>
</comment>
<accession>A0AAE0YBB3</accession>
<reference evidence="2" key="1">
    <citation type="journal article" date="2023" name="G3 (Bethesda)">
        <title>A reference genome for the long-term kleptoplast-retaining sea slug Elysia crispata morphotype clarki.</title>
        <authorList>
            <person name="Eastman K.E."/>
            <person name="Pendleton A.L."/>
            <person name="Shaikh M.A."/>
            <person name="Suttiyut T."/>
            <person name="Ogas R."/>
            <person name="Tomko P."/>
            <person name="Gavelis G."/>
            <person name="Widhalm J.R."/>
            <person name="Wisecaver J.H."/>
        </authorList>
    </citation>
    <scope>NUCLEOTIDE SEQUENCE</scope>
    <source>
        <strain evidence="2">ECLA1</strain>
    </source>
</reference>
<evidence type="ECO:0000256" key="1">
    <source>
        <dbReference type="SAM" id="MobiDB-lite"/>
    </source>
</evidence>
<sequence length="158" mass="17305">MERLEAGSQLLPACSEQQERRRGQRRGRGFYCSPSLLPKPAWFRIVAANQQSISYSGYFVVVGDEVVTGCVAFVVINSIERCILGMNVLRQLTNIGLGPFPSPEPPPSSPKLARTPKTPTHIPPCSTQVLTLTGTDPSFLPYVSHPTICRKSAPKLKI</sequence>
<evidence type="ECO:0000313" key="3">
    <source>
        <dbReference type="Proteomes" id="UP001283361"/>
    </source>
</evidence>